<sequence length="55" mass="6668">MIKGFTDPNRALWHRNIICRRRYHVLSRYFPHTRIDMGSKAKIMWVSVQFYTVVA</sequence>
<dbReference type="EMBL" id="BSPP01000008">
    <property type="protein sequence ID" value="GLS87583.1"/>
    <property type="molecule type" value="Genomic_DNA"/>
</dbReference>
<keyword evidence="2" id="KW-1185">Reference proteome</keyword>
<dbReference type="Proteomes" id="UP001157355">
    <property type="component" value="Unassembled WGS sequence"/>
</dbReference>
<proteinExistence type="predicted"/>
<evidence type="ECO:0000313" key="1">
    <source>
        <dbReference type="EMBL" id="GLS87583.1"/>
    </source>
</evidence>
<protein>
    <submittedName>
        <fullName evidence="1">Uncharacterized protein</fullName>
    </submittedName>
</protein>
<accession>A0AA37TU45</accession>
<organism evidence="1 2">
    <name type="scientific">Cypionkella aquatica</name>
    <dbReference type="NCBI Taxonomy" id="1756042"/>
    <lineage>
        <taxon>Bacteria</taxon>
        <taxon>Pseudomonadati</taxon>
        <taxon>Pseudomonadota</taxon>
        <taxon>Alphaproteobacteria</taxon>
        <taxon>Rhodobacterales</taxon>
        <taxon>Paracoccaceae</taxon>
        <taxon>Cypionkella</taxon>
    </lineage>
</organism>
<name>A0AA37TU45_9RHOB</name>
<comment type="caution">
    <text evidence="1">The sequence shown here is derived from an EMBL/GenBank/DDBJ whole genome shotgun (WGS) entry which is preliminary data.</text>
</comment>
<dbReference type="AlphaFoldDB" id="A0AA37TU45"/>
<gene>
    <name evidence="1" type="ORF">GCM10010873_25570</name>
</gene>
<evidence type="ECO:0000313" key="2">
    <source>
        <dbReference type="Proteomes" id="UP001157355"/>
    </source>
</evidence>
<reference evidence="1 2" key="1">
    <citation type="journal article" date="2014" name="Int. J. Syst. Evol. Microbiol.">
        <title>Complete genome sequence of Corynebacterium casei LMG S-19264T (=DSM 44701T), isolated from a smear-ripened cheese.</title>
        <authorList>
            <consortium name="US DOE Joint Genome Institute (JGI-PGF)"/>
            <person name="Walter F."/>
            <person name="Albersmeier A."/>
            <person name="Kalinowski J."/>
            <person name="Ruckert C."/>
        </authorList>
    </citation>
    <scope>NUCLEOTIDE SEQUENCE [LARGE SCALE GENOMIC DNA]</scope>
    <source>
        <strain evidence="1 2">NBRC 111766</strain>
    </source>
</reference>